<reference evidence="3" key="2">
    <citation type="submission" date="2020-10" db="UniProtKB">
        <authorList>
            <consortium name="WormBaseParasite"/>
        </authorList>
    </citation>
    <scope>IDENTIFICATION</scope>
</reference>
<protein>
    <submittedName>
        <fullName evidence="3">Transmembrane protein</fullName>
    </submittedName>
</protein>
<feature type="transmembrane region" description="Helical" evidence="1">
    <location>
        <begin position="148"/>
        <end position="168"/>
    </location>
</feature>
<evidence type="ECO:0000256" key="1">
    <source>
        <dbReference type="SAM" id="Phobius"/>
    </source>
</evidence>
<feature type="transmembrane region" description="Helical" evidence="1">
    <location>
        <begin position="35"/>
        <end position="57"/>
    </location>
</feature>
<keyword evidence="1" id="KW-1133">Transmembrane helix</keyword>
<dbReference type="Proteomes" id="UP000492821">
    <property type="component" value="Unassembled WGS sequence"/>
</dbReference>
<sequence>MQPYFAILLMLLLVLGPLVGTVLFALCLHLAVVPTSFVACGLFFVLCILHIAVLAHLRVTEDRNQRLRPASRSSRSPVWNYIFHGPVIDIIGVLLQFGTGAAGIYLSLLNKEHSTCANHRYVAGDEGITTTTPNTVSGASADCDGATVLFLAALMVFTLRCYSLPPIVRLRMLTKKLRTQSIYADPRLRLATHELFNGPSSQTQCRAGRAQTVGVPIYMLPASAEFLPPPPSYEESQTLATPPSYSHLFSPDLRTIRAATTAG</sequence>
<reference evidence="2" key="1">
    <citation type="journal article" date="2013" name="Genetics">
        <title>The draft genome and transcriptome of Panagrellus redivivus are shaped by the harsh demands of a free-living lifestyle.</title>
        <authorList>
            <person name="Srinivasan J."/>
            <person name="Dillman A.R."/>
            <person name="Macchietto M.G."/>
            <person name="Heikkinen L."/>
            <person name="Lakso M."/>
            <person name="Fracchia K.M."/>
            <person name="Antoshechkin I."/>
            <person name="Mortazavi A."/>
            <person name="Wong G."/>
            <person name="Sternberg P.W."/>
        </authorList>
    </citation>
    <scope>NUCLEOTIDE SEQUENCE [LARGE SCALE GENOMIC DNA]</scope>
    <source>
        <strain evidence="2">MT8872</strain>
    </source>
</reference>
<keyword evidence="1" id="KW-0472">Membrane</keyword>
<accession>A0A7E4V642</accession>
<dbReference type="WBParaSite" id="Pan_g16596.t1">
    <property type="protein sequence ID" value="Pan_g16596.t1"/>
    <property type="gene ID" value="Pan_g16596"/>
</dbReference>
<name>A0A7E4V642_PANRE</name>
<feature type="transmembrane region" description="Helical" evidence="1">
    <location>
        <begin position="78"/>
        <end position="105"/>
    </location>
</feature>
<organism evidence="2 3">
    <name type="scientific">Panagrellus redivivus</name>
    <name type="common">Microworm</name>
    <dbReference type="NCBI Taxonomy" id="6233"/>
    <lineage>
        <taxon>Eukaryota</taxon>
        <taxon>Metazoa</taxon>
        <taxon>Ecdysozoa</taxon>
        <taxon>Nematoda</taxon>
        <taxon>Chromadorea</taxon>
        <taxon>Rhabditida</taxon>
        <taxon>Tylenchina</taxon>
        <taxon>Panagrolaimomorpha</taxon>
        <taxon>Panagrolaimoidea</taxon>
        <taxon>Panagrolaimidae</taxon>
        <taxon>Panagrellus</taxon>
    </lineage>
</organism>
<evidence type="ECO:0000313" key="2">
    <source>
        <dbReference type="Proteomes" id="UP000492821"/>
    </source>
</evidence>
<evidence type="ECO:0000313" key="3">
    <source>
        <dbReference type="WBParaSite" id="Pan_g16596.t1"/>
    </source>
</evidence>
<keyword evidence="1" id="KW-0812">Transmembrane</keyword>
<keyword evidence="2" id="KW-1185">Reference proteome</keyword>
<proteinExistence type="predicted"/>
<dbReference type="AlphaFoldDB" id="A0A7E4V642"/>